<proteinExistence type="predicted"/>
<evidence type="ECO:0000313" key="3">
    <source>
        <dbReference type="EMBL" id="KRX34168.1"/>
    </source>
</evidence>
<evidence type="ECO:0000313" key="1">
    <source>
        <dbReference type="EMBL" id="KRX33544.1"/>
    </source>
</evidence>
<dbReference type="Proteomes" id="UP000055048">
    <property type="component" value="Unassembled WGS sequence"/>
</dbReference>
<protein>
    <submittedName>
        <fullName evidence="1">Uncharacterized protein</fullName>
    </submittedName>
</protein>
<gene>
    <name evidence="4" type="ORF">T05_11263</name>
    <name evidence="3" type="ORF">T05_15735</name>
    <name evidence="2" type="ORF">T05_6137</name>
    <name evidence="1" type="ORF">T05_8529</name>
</gene>
<reference evidence="1 5" key="1">
    <citation type="submission" date="2015-01" db="EMBL/GenBank/DDBJ databases">
        <title>Evolution of Trichinella species and genotypes.</title>
        <authorList>
            <person name="Korhonen P.K."/>
            <person name="Edoardo P."/>
            <person name="Giuseppe L.R."/>
            <person name="Gasser R.B."/>
        </authorList>
    </citation>
    <scope>NUCLEOTIDE SEQUENCE [LARGE SCALE GENOMIC DNA]</scope>
    <source>
        <strain evidence="1">ISS417</strain>
    </source>
</reference>
<dbReference type="EMBL" id="JYDJ01000771">
    <property type="protein sequence ID" value="KRX33544.1"/>
    <property type="molecule type" value="Genomic_DNA"/>
</dbReference>
<dbReference type="EMBL" id="JYDJ01000490">
    <property type="protein sequence ID" value="KRX34988.1"/>
    <property type="molecule type" value="Genomic_DNA"/>
</dbReference>
<evidence type="ECO:0000313" key="2">
    <source>
        <dbReference type="EMBL" id="KRX33827.1"/>
    </source>
</evidence>
<accession>A0A0V0T3I2</accession>
<dbReference type="AlphaFoldDB" id="A0A0V0T3I2"/>
<dbReference type="EMBL" id="JYDJ01000616">
    <property type="protein sequence ID" value="KRX34168.1"/>
    <property type="molecule type" value="Genomic_DNA"/>
</dbReference>
<comment type="caution">
    <text evidence="1">The sequence shown here is derived from an EMBL/GenBank/DDBJ whole genome shotgun (WGS) entry which is preliminary data.</text>
</comment>
<name>A0A0V0T3I2_9BILA</name>
<sequence>MQQILFDLEWSTFGYHSNTFATGMFSQPNKKKNNNSCEQEQTKDWKVTFFLRTRNIFRERYR</sequence>
<evidence type="ECO:0000313" key="4">
    <source>
        <dbReference type="EMBL" id="KRX34988.1"/>
    </source>
</evidence>
<keyword evidence="5" id="KW-1185">Reference proteome</keyword>
<organism evidence="1 5">
    <name type="scientific">Trichinella murrelli</name>
    <dbReference type="NCBI Taxonomy" id="144512"/>
    <lineage>
        <taxon>Eukaryota</taxon>
        <taxon>Metazoa</taxon>
        <taxon>Ecdysozoa</taxon>
        <taxon>Nematoda</taxon>
        <taxon>Enoplea</taxon>
        <taxon>Dorylaimia</taxon>
        <taxon>Trichinellida</taxon>
        <taxon>Trichinellidae</taxon>
        <taxon>Trichinella</taxon>
    </lineage>
</organism>
<evidence type="ECO:0000313" key="5">
    <source>
        <dbReference type="Proteomes" id="UP000055048"/>
    </source>
</evidence>
<dbReference type="EMBL" id="JYDJ01000697">
    <property type="protein sequence ID" value="KRX33827.1"/>
    <property type="molecule type" value="Genomic_DNA"/>
</dbReference>